<evidence type="ECO:0000256" key="4">
    <source>
        <dbReference type="ARBA" id="ARBA00022840"/>
    </source>
</evidence>
<dbReference type="AlphaFoldDB" id="A0A1Y1I731"/>
<dbReference type="CDD" id="cd18791">
    <property type="entry name" value="SF2_C_RHA"/>
    <property type="match status" value="1"/>
</dbReference>
<evidence type="ECO:0000256" key="3">
    <source>
        <dbReference type="ARBA" id="ARBA00022806"/>
    </source>
</evidence>
<dbReference type="SMART" id="SM00490">
    <property type="entry name" value="HELICc"/>
    <property type="match status" value="1"/>
</dbReference>
<dbReference type="InterPro" id="IPR027417">
    <property type="entry name" value="P-loop_NTPase"/>
</dbReference>
<protein>
    <recommendedName>
        <fullName evidence="10">ATP-dependent RNA helicase DHX34</fullName>
    </recommendedName>
</protein>
<feature type="compositionally biased region" description="Basic and acidic residues" evidence="5">
    <location>
        <begin position="727"/>
        <end position="751"/>
    </location>
</feature>
<dbReference type="OrthoDB" id="10253254at2759"/>
<keyword evidence="9" id="KW-1185">Reference proteome</keyword>
<dbReference type="OMA" id="FERSRTQ"/>
<dbReference type="InterPro" id="IPR007502">
    <property type="entry name" value="Helicase-assoc_dom"/>
</dbReference>
<dbReference type="GO" id="GO:0016787">
    <property type="term" value="F:hydrolase activity"/>
    <property type="evidence" value="ECO:0007669"/>
    <property type="project" value="UniProtKB-KW"/>
</dbReference>
<evidence type="ECO:0000256" key="1">
    <source>
        <dbReference type="ARBA" id="ARBA00022741"/>
    </source>
</evidence>
<dbReference type="FunFam" id="3.40.50.300:FF:000725">
    <property type="entry name" value="probable ATP-dependent RNA helicase DHX34"/>
    <property type="match status" value="1"/>
</dbReference>
<dbReference type="SMART" id="SM00847">
    <property type="entry name" value="HA2"/>
    <property type="match status" value="1"/>
</dbReference>
<dbReference type="PANTHER" id="PTHR18934:SF221">
    <property type="entry name" value="ATP-DEPENDENT RNA HELICASE DHX34-RELATED"/>
    <property type="match status" value="1"/>
</dbReference>
<organism evidence="8 9">
    <name type="scientific">Klebsormidium nitens</name>
    <name type="common">Green alga</name>
    <name type="synonym">Ulothrix nitens</name>
    <dbReference type="NCBI Taxonomy" id="105231"/>
    <lineage>
        <taxon>Eukaryota</taxon>
        <taxon>Viridiplantae</taxon>
        <taxon>Streptophyta</taxon>
        <taxon>Klebsormidiophyceae</taxon>
        <taxon>Klebsormidiales</taxon>
        <taxon>Klebsormidiaceae</taxon>
        <taxon>Klebsormidium</taxon>
    </lineage>
</organism>
<dbReference type="InterPro" id="IPR013087">
    <property type="entry name" value="Znf_C2H2_type"/>
</dbReference>
<dbReference type="Pfam" id="PF21010">
    <property type="entry name" value="HA2_C"/>
    <property type="match status" value="1"/>
</dbReference>
<dbReference type="GO" id="GO:0003723">
    <property type="term" value="F:RNA binding"/>
    <property type="evidence" value="ECO:0000318"/>
    <property type="project" value="GO_Central"/>
</dbReference>
<keyword evidence="1" id="KW-0547">Nucleotide-binding</keyword>
<evidence type="ECO:0000259" key="7">
    <source>
        <dbReference type="PROSITE" id="PS51194"/>
    </source>
</evidence>
<dbReference type="Pfam" id="PF00270">
    <property type="entry name" value="DEAD"/>
    <property type="match status" value="1"/>
</dbReference>
<evidence type="ECO:0000259" key="6">
    <source>
        <dbReference type="PROSITE" id="PS51192"/>
    </source>
</evidence>
<dbReference type="GO" id="GO:0004386">
    <property type="term" value="F:helicase activity"/>
    <property type="evidence" value="ECO:0000318"/>
    <property type="project" value="GO_Central"/>
</dbReference>
<evidence type="ECO:0000313" key="8">
    <source>
        <dbReference type="EMBL" id="GAQ86765.1"/>
    </source>
</evidence>
<evidence type="ECO:0000256" key="2">
    <source>
        <dbReference type="ARBA" id="ARBA00022801"/>
    </source>
</evidence>
<proteinExistence type="predicted"/>
<dbReference type="GO" id="GO:0005524">
    <property type="term" value="F:ATP binding"/>
    <property type="evidence" value="ECO:0007669"/>
    <property type="project" value="UniProtKB-KW"/>
</dbReference>
<feature type="domain" description="Helicase C-terminal" evidence="7">
    <location>
        <begin position="358"/>
        <end position="527"/>
    </location>
</feature>
<dbReference type="Pfam" id="PF00271">
    <property type="entry name" value="Helicase_C"/>
    <property type="match status" value="1"/>
</dbReference>
<dbReference type="EMBL" id="DF237259">
    <property type="protein sequence ID" value="GAQ86765.1"/>
    <property type="molecule type" value="Genomic_DNA"/>
</dbReference>
<dbReference type="STRING" id="105231.A0A1Y1I731"/>
<sequence>MVAPFDWSAYQATLDNLFHREGDAYPAGSNEYEELKDFVARLAKFRAAQAKRGVEESTSADAEAADRLGIPAKFDTRYRVNVGLITDHKRRAAQHRGGCSLPGERVEEYKQMLVLYEDFRQKRQFAKLLKLQTDRAALPISSFAAEITAAVESSQAVVIAGDTGCGKSTQLPQLLMTSGFKQIAVTQPRRIAAVSLCRRVAFETLNEYGDEIAYKIRFDSTRGRGTKVVFLTEGVLLREMVGDPTLKQYEVLVVDEVHERHLSTDLLLGLLKGILAERPDLRVILMSATIDLARYSAYFGNAPVVQVPGRLYPITVEYLPQQPDDEKAQSSAREGGKRRERRGAQRIDARPYLKILERIDQQFPAEQRGDMLVFLSGMQEMTTVADALRPYAAHTRRWVVLLLHSALSVEEQDKVFDIAPDGVRKCVLSTNIAETSVTIDGIRFVVDSGRVKEMTHDVAGSLTQSLQEGWISRASAEQRAGRAGRTGPGHCFRLYSQTDFASFPEFTTPEIRRVGLEQLVLQILALGGGDPRSFDFLDPPPPESLEAAVRSLVSHEAVRAAPSYLEGGREHLVLTPLGEVLSGLPVDVPLGKMLVLGSLFHLSGPVVAMAAALSVQSPFIRLPDGEEGDEARVARQSLRSEHGDAFTLAATFGRWIAIKRGRGGDDSKASGKWCKRHGLEEQRLYEMAKLQRQFQDLLTESGLLKKARGGGMGGGELRRDPLKRKREQQQRRDAQAHLHELQRKRDRDRGRKVLKLSEPLETEPEPEPEPDPDDGAPPEPLDIRSLELKLTVDLEALAEATGRTLGRNDVNLLKVIIASGLYPNVAVPDPNNSQRRESEALFHTRHVADARLHPASVLVGAEVPPTAREVLVYTTLLETHKLYVTNLVRLPALPALLLTGQRIHTTPDCRRLLVDDWLLLRIKEAPDVAQHVVKTACELRASVSKLLRIRLRSHGPAAKESAAAAAAADAPDWVQELVESVRSDEEVYSDDLADRLAQLLDTTVSYTCERIQPQHVPGQFARSKPPNPDRDSAAAPLLRAARAALSEGDQSAPEEGVQVAPFLRWGSLEPFESPFVGHSVHMRKHWQCPVCGEKLLMNLNEIEEHLEAHEGESKKEMFERAAERADHGKGGPDGVRGLAKQAFNGGEESESLEGEGVRVPVQQAGETSGEVENRKTMGDDVGMQAGSAEPEKRETVSAVQRKRYVCEQCDSKVYLFTPPQVLQHKRTHK</sequence>
<evidence type="ECO:0000256" key="5">
    <source>
        <dbReference type="SAM" id="MobiDB-lite"/>
    </source>
</evidence>
<dbReference type="Pfam" id="PF07717">
    <property type="entry name" value="OB_NTP_bind"/>
    <property type="match status" value="1"/>
</dbReference>
<dbReference type="InterPro" id="IPR011709">
    <property type="entry name" value="DEAD-box_helicase_OB_fold"/>
</dbReference>
<dbReference type="InterPro" id="IPR011545">
    <property type="entry name" value="DEAD/DEAH_box_helicase_dom"/>
</dbReference>
<feature type="region of interest" description="Disordered" evidence="5">
    <location>
        <begin position="1161"/>
        <end position="1199"/>
    </location>
</feature>
<dbReference type="PROSITE" id="PS51194">
    <property type="entry name" value="HELICASE_CTER"/>
    <property type="match status" value="1"/>
</dbReference>
<name>A0A1Y1I731_KLENI</name>
<dbReference type="SUPFAM" id="SSF52540">
    <property type="entry name" value="P-loop containing nucleoside triphosphate hydrolases"/>
    <property type="match status" value="1"/>
</dbReference>
<feature type="domain" description="Helicase ATP-binding" evidence="6">
    <location>
        <begin position="148"/>
        <end position="308"/>
    </location>
</feature>
<feature type="compositionally biased region" description="Basic and acidic residues" evidence="5">
    <location>
        <begin position="324"/>
        <end position="343"/>
    </location>
</feature>
<keyword evidence="4" id="KW-0067">ATP-binding</keyword>
<dbReference type="FunFam" id="3.40.50.300:FF:004714">
    <property type="entry name" value="DEAD/DEAH box helicase"/>
    <property type="match status" value="1"/>
</dbReference>
<dbReference type="Gene3D" id="3.40.50.300">
    <property type="entry name" value="P-loop containing nucleotide triphosphate hydrolases"/>
    <property type="match status" value="2"/>
</dbReference>
<dbReference type="PROSITE" id="PS51192">
    <property type="entry name" value="HELICASE_ATP_BIND_1"/>
    <property type="match status" value="1"/>
</dbReference>
<dbReference type="InterPro" id="IPR001650">
    <property type="entry name" value="Helicase_C-like"/>
</dbReference>
<keyword evidence="2" id="KW-0378">Hydrolase</keyword>
<accession>A0A1Y1I731</accession>
<keyword evidence="3" id="KW-0347">Helicase</keyword>
<feature type="region of interest" description="Disordered" evidence="5">
    <location>
        <begin position="323"/>
        <end position="343"/>
    </location>
</feature>
<reference evidence="8 9" key="1">
    <citation type="journal article" date="2014" name="Nat. Commun.">
        <title>Klebsormidium flaccidum genome reveals primary factors for plant terrestrial adaptation.</title>
        <authorList>
            <person name="Hori K."/>
            <person name="Maruyama F."/>
            <person name="Fujisawa T."/>
            <person name="Togashi T."/>
            <person name="Yamamoto N."/>
            <person name="Seo M."/>
            <person name="Sato S."/>
            <person name="Yamada T."/>
            <person name="Mori H."/>
            <person name="Tajima N."/>
            <person name="Moriyama T."/>
            <person name="Ikeuchi M."/>
            <person name="Watanabe M."/>
            <person name="Wada H."/>
            <person name="Kobayashi K."/>
            <person name="Saito M."/>
            <person name="Masuda T."/>
            <person name="Sasaki-Sekimoto Y."/>
            <person name="Mashiguchi K."/>
            <person name="Awai K."/>
            <person name="Shimojima M."/>
            <person name="Masuda S."/>
            <person name="Iwai M."/>
            <person name="Nobusawa T."/>
            <person name="Narise T."/>
            <person name="Kondo S."/>
            <person name="Saito H."/>
            <person name="Sato R."/>
            <person name="Murakawa M."/>
            <person name="Ihara Y."/>
            <person name="Oshima-Yamada Y."/>
            <person name="Ohtaka K."/>
            <person name="Satoh M."/>
            <person name="Sonobe K."/>
            <person name="Ishii M."/>
            <person name="Ohtani R."/>
            <person name="Kanamori-Sato M."/>
            <person name="Honoki R."/>
            <person name="Miyazaki D."/>
            <person name="Mochizuki H."/>
            <person name="Umetsu J."/>
            <person name="Higashi K."/>
            <person name="Shibata D."/>
            <person name="Kamiya Y."/>
            <person name="Sato N."/>
            <person name="Nakamura Y."/>
            <person name="Tabata S."/>
            <person name="Ida S."/>
            <person name="Kurokawa K."/>
            <person name="Ohta H."/>
        </authorList>
    </citation>
    <scope>NUCLEOTIDE SEQUENCE [LARGE SCALE GENOMIC DNA]</scope>
    <source>
        <strain evidence="8 9">NIES-2285</strain>
    </source>
</reference>
<dbReference type="SMART" id="SM00487">
    <property type="entry name" value="DEXDc"/>
    <property type="match status" value="1"/>
</dbReference>
<evidence type="ECO:0008006" key="10">
    <source>
        <dbReference type="Google" id="ProtNLM"/>
    </source>
</evidence>
<dbReference type="Proteomes" id="UP000054558">
    <property type="component" value="Unassembled WGS sequence"/>
</dbReference>
<dbReference type="PANTHER" id="PTHR18934">
    <property type="entry name" value="ATP-DEPENDENT RNA HELICASE"/>
    <property type="match status" value="1"/>
</dbReference>
<feature type="region of interest" description="Disordered" evidence="5">
    <location>
        <begin position="705"/>
        <end position="781"/>
    </location>
</feature>
<gene>
    <name evidence="8" type="ORF">KFL_003100020</name>
</gene>
<dbReference type="Gene3D" id="1.20.120.1080">
    <property type="match status" value="1"/>
</dbReference>
<feature type="compositionally biased region" description="Acidic residues" evidence="5">
    <location>
        <begin position="760"/>
        <end position="776"/>
    </location>
</feature>
<dbReference type="InterPro" id="IPR014001">
    <property type="entry name" value="Helicase_ATP-bd"/>
</dbReference>
<evidence type="ECO:0000313" key="9">
    <source>
        <dbReference type="Proteomes" id="UP000054558"/>
    </source>
</evidence>
<dbReference type="SMART" id="SM00355">
    <property type="entry name" value="ZnF_C2H2"/>
    <property type="match status" value="2"/>
</dbReference>